<accession>A0A937W446</accession>
<evidence type="ECO:0000313" key="2">
    <source>
        <dbReference type="Proteomes" id="UP000712673"/>
    </source>
</evidence>
<name>A0A937W446_UNCTE</name>
<protein>
    <submittedName>
        <fullName evidence="1">Uncharacterized protein</fullName>
    </submittedName>
</protein>
<dbReference type="Proteomes" id="UP000712673">
    <property type="component" value="Unassembled WGS sequence"/>
</dbReference>
<gene>
    <name evidence="1" type="ORF">FJZ47_16545</name>
</gene>
<dbReference type="EMBL" id="VGLS01000562">
    <property type="protein sequence ID" value="MBM3225395.1"/>
    <property type="molecule type" value="Genomic_DNA"/>
</dbReference>
<sequence length="191" mass="21198">MAITDPKQIRLTGENQYMRLHTTGGGPMTTRCSHWRILLSPAGPGHVLFLRSDVTNDVRRIYADNIALVRWLQTEILNTGEFADQTLPVTNAVFSRSGDSRTAWIERIETETEHLVLTWYDFGEPFGISVPVGSVPERPLGWSSVFVPARRAQLTLNGQVATGQAFPEPRGERMSSTAGLALSETWVRSSS</sequence>
<organism evidence="1 2">
    <name type="scientific">Tectimicrobiota bacterium</name>
    <dbReference type="NCBI Taxonomy" id="2528274"/>
    <lineage>
        <taxon>Bacteria</taxon>
        <taxon>Pseudomonadati</taxon>
        <taxon>Nitrospinota/Tectimicrobiota group</taxon>
        <taxon>Candidatus Tectimicrobiota</taxon>
    </lineage>
</organism>
<evidence type="ECO:0000313" key="1">
    <source>
        <dbReference type="EMBL" id="MBM3225395.1"/>
    </source>
</evidence>
<proteinExistence type="predicted"/>
<reference evidence="1" key="1">
    <citation type="submission" date="2019-03" db="EMBL/GenBank/DDBJ databases">
        <title>Lake Tanganyika Metagenome-Assembled Genomes (MAGs).</title>
        <authorList>
            <person name="Tran P."/>
        </authorList>
    </citation>
    <scope>NUCLEOTIDE SEQUENCE</scope>
    <source>
        <strain evidence="1">K_DeepCast_65m_m2_066</strain>
    </source>
</reference>
<comment type="caution">
    <text evidence="1">The sequence shown here is derived from an EMBL/GenBank/DDBJ whole genome shotgun (WGS) entry which is preliminary data.</text>
</comment>
<dbReference type="AlphaFoldDB" id="A0A937W446"/>